<evidence type="ECO:0000313" key="3">
    <source>
        <dbReference type="Proteomes" id="UP000264702"/>
    </source>
</evidence>
<gene>
    <name evidence="2" type="ORF">D0Y96_01810</name>
</gene>
<dbReference type="AlphaFoldDB" id="A0A372ITU2"/>
<accession>A0A372ITU2</accession>
<keyword evidence="3" id="KW-1185">Reference proteome</keyword>
<feature type="chain" id="PRO_5016786695" evidence="1">
    <location>
        <begin position="30"/>
        <end position="129"/>
    </location>
</feature>
<proteinExistence type="predicted"/>
<comment type="caution">
    <text evidence="2">The sequence shown here is derived from an EMBL/GenBank/DDBJ whole genome shotgun (WGS) entry which is preliminary data.</text>
</comment>
<feature type="signal peptide" evidence="1">
    <location>
        <begin position="1"/>
        <end position="29"/>
    </location>
</feature>
<organism evidence="2 3">
    <name type="scientific">Paracidobacterium acidisoli</name>
    <dbReference type="NCBI Taxonomy" id="2303751"/>
    <lineage>
        <taxon>Bacteria</taxon>
        <taxon>Pseudomonadati</taxon>
        <taxon>Acidobacteriota</taxon>
        <taxon>Terriglobia</taxon>
        <taxon>Terriglobales</taxon>
        <taxon>Acidobacteriaceae</taxon>
        <taxon>Paracidobacterium</taxon>
    </lineage>
</organism>
<evidence type="ECO:0000256" key="1">
    <source>
        <dbReference type="SAM" id="SignalP"/>
    </source>
</evidence>
<protein>
    <submittedName>
        <fullName evidence="2">Uncharacterized protein</fullName>
    </submittedName>
</protein>
<evidence type="ECO:0000313" key="2">
    <source>
        <dbReference type="EMBL" id="RFU18328.1"/>
    </source>
</evidence>
<sequence length="129" mass="14561">MRSPIRHLDAILRWAALLLISFCCADAHAWQAQQVPALPPALNPTPPFSASEPPDHRLEEAERHMAIQRAVQRQKEIADETTRLLVLAQELKADVEKSTKDQLSLHVVKKAEEIEKLAKSVKDKMRDGQ</sequence>
<dbReference type="Proteomes" id="UP000264702">
    <property type="component" value="Unassembled WGS sequence"/>
</dbReference>
<name>A0A372ITU2_9BACT</name>
<dbReference type="EMBL" id="QVQT01000001">
    <property type="protein sequence ID" value="RFU18328.1"/>
    <property type="molecule type" value="Genomic_DNA"/>
</dbReference>
<reference evidence="2 3" key="1">
    <citation type="submission" date="2018-08" db="EMBL/GenBank/DDBJ databases">
        <title>Acidipila sp. 4G-K13, an acidobacterium isolated from forest soil.</title>
        <authorList>
            <person name="Gao Z.-H."/>
            <person name="Qiu L.-H."/>
        </authorList>
    </citation>
    <scope>NUCLEOTIDE SEQUENCE [LARGE SCALE GENOMIC DNA]</scope>
    <source>
        <strain evidence="2 3">4G-K13</strain>
    </source>
</reference>
<keyword evidence="1" id="KW-0732">Signal</keyword>